<dbReference type="PROSITE" id="PS51746">
    <property type="entry name" value="PPM_2"/>
    <property type="match status" value="1"/>
</dbReference>
<dbReference type="PANTHER" id="PTHR13832">
    <property type="entry name" value="PROTEIN PHOSPHATASE 2C"/>
    <property type="match status" value="1"/>
</dbReference>
<dbReference type="SMART" id="SM00332">
    <property type="entry name" value="PP2Cc"/>
    <property type="match status" value="1"/>
</dbReference>
<sequence length="476" mass="53292">MVLRSAFHFTRRRIKCSILPTLVIPRVWMATRIALGVSAAICLATRNNIHGDSEKEDTTTANSPADSSPLSFIAEKEMWEHQTRYLGSPTPEGLVRMYWYTWFETRIRIASRGSRTLISIFDGDLVRRVNIADIVQENLWRNLESLFLWYRLDHNTPHPVEHIDKPHPPPGAVCDIIEGAVKSSDEYVLNQLLGRVFSSTSKKNAVDAMRATSASCLVSALYEADVRLLHVASLGNMRGILGRPRETEDGKTVYDVHVLSVDHTPDNPAEKSHIQGLHSGEDVTESTELFGRPYTRALGDGKLKWSPGVQSRLHRDYLGAPPDPKIKTPPYISAQPDVNTIAILPGDFLVLSSHWLTECLTDEEVVGLVGVWLKKNQDHLYRKLDSSNPPEDLPTDLAVTLPEDLPVDLKDDKSVMYRRWNVPKRFINEDVNPATHLARNATGGADTDLRRALLQLAPFESEGNVKSLGIAVVFFE</sequence>
<dbReference type="PANTHER" id="PTHR13832:SF792">
    <property type="entry name" value="GM14286P"/>
    <property type="match status" value="1"/>
</dbReference>
<dbReference type="Pfam" id="PF00481">
    <property type="entry name" value="PP2C"/>
    <property type="match status" value="1"/>
</dbReference>
<evidence type="ECO:0000313" key="2">
    <source>
        <dbReference type="EMBL" id="KAJ7718200.1"/>
    </source>
</evidence>
<comment type="caution">
    <text evidence="2">The sequence shown here is derived from an EMBL/GenBank/DDBJ whole genome shotgun (WGS) entry which is preliminary data.</text>
</comment>
<dbReference type="GO" id="GO:0004722">
    <property type="term" value="F:protein serine/threonine phosphatase activity"/>
    <property type="evidence" value="ECO:0007669"/>
    <property type="project" value="InterPro"/>
</dbReference>
<keyword evidence="3" id="KW-1185">Reference proteome</keyword>
<evidence type="ECO:0000259" key="1">
    <source>
        <dbReference type="PROSITE" id="PS51746"/>
    </source>
</evidence>
<dbReference type="Gene3D" id="3.60.40.10">
    <property type="entry name" value="PPM-type phosphatase domain"/>
    <property type="match status" value="1"/>
</dbReference>
<dbReference type="SUPFAM" id="SSF81606">
    <property type="entry name" value="PP2C-like"/>
    <property type="match status" value="1"/>
</dbReference>
<accession>A0AAD7HDE0</accession>
<dbReference type="InterPro" id="IPR001932">
    <property type="entry name" value="PPM-type_phosphatase-like_dom"/>
</dbReference>
<name>A0AAD7HDE0_9AGAR</name>
<organism evidence="2 3">
    <name type="scientific">Mycena maculata</name>
    <dbReference type="NCBI Taxonomy" id="230809"/>
    <lineage>
        <taxon>Eukaryota</taxon>
        <taxon>Fungi</taxon>
        <taxon>Dikarya</taxon>
        <taxon>Basidiomycota</taxon>
        <taxon>Agaricomycotina</taxon>
        <taxon>Agaricomycetes</taxon>
        <taxon>Agaricomycetidae</taxon>
        <taxon>Agaricales</taxon>
        <taxon>Marasmiineae</taxon>
        <taxon>Mycenaceae</taxon>
        <taxon>Mycena</taxon>
    </lineage>
</organism>
<dbReference type="CDD" id="cd00143">
    <property type="entry name" value="PP2Cc"/>
    <property type="match status" value="1"/>
</dbReference>
<dbReference type="Proteomes" id="UP001215280">
    <property type="component" value="Unassembled WGS sequence"/>
</dbReference>
<proteinExistence type="predicted"/>
<protein>
    <submittedName>
        <fullName evidence="2">Phosphatase 2C-like domain-containing protein</fullName>
    </submittedName>
</protein>
<evidence type="ECO:0000313" key="3">
    <source>
        <dbReference type="Proteomes" id="UP001215280"/>
    </source>
</evidence>
<dbReference type="InterPro" id="IPR015655">
    <property type="entry name" value="PP2C"/>
</dbReference>
<gene>
    <name evidence="2" type="ORF">DFH07DRAFT_860491</name>
</gene>
<dbReference type="InterPro" id="IPR036457">
    <property type="entry name" value="PPM-type-like_dom_sf"/>
</dbReference>
<dbReference type="AlphaFoldDB" id="A0AAD7HDE0"/>
<dbReference type="EMBL" id="JARJLG010000309">
    <property type="protein sequence ID" value="KAJ7718200.1"/>
    <property type="molecule type" value="Genomic_DNA"/>
</dbReference>
<reference evidence="2" key="1">
    <citation type="submission" date="2023-03" db="EMBL/GenBank/DDBJ databases">
        <title>Massive genome expansion in bonnet fungi (Mycena s.s.) driven by repeated elements and novel gene families across ecological guilds.</title>
        <authorList>
            <consortium name="Lawrence Berkeley National Laboratory"/>
            <person name="Harder C.B."/>
            <person name="Miyauchi S."/>
            <person name="Viragh M."/>
            <person name="Kuo A."/>
            <person name="Thoen E."/>
            <person name="Andreopoulos B."/>
            <person name="Lu D."/>
            <person name="Skrede I."/>
            <person name="Drula E."/>
            <person name="Henrissat B."/>
            <person name="Morin E."/>
            <person name="Kohler A."/>
            <person name="Barry K."/>
            <person name="LaButti K."/>
            <person name="Morin E."/>
            <person name="Salamov A."/>
            <person name="Lipzen A."/>
            <person name="Mereny Z."/>
            <person name="Hegedus B."/>
            <person name="Baldrian P."/>
            <person name="Stursova M."/>
            <person name="Weitz H."/>
            <person name="Taylor A."/>
            <person name="Grigoriev I.V."/>
            <person name="Nagy L.G."/>
            <person name="Martin F."/>
            <person name="Kauserud H."/>
        </authorList>
    </citation>
    <scope>NUCLEOTIDE SEQUENCE</scope>
    <source>
        <strain evidence="2">CBHHK188m</strain>
    </source>
</reference>
<feature type="domain" description="PPM-type phosphatase" evidence="1">
    <location>
        <begin position="85"/>
        <end position="420"/>
    </location>
</feature>